<protein>
    <submittedName>
        <fullName evidence="1">Alpha/beta hydrolase</fullName>
    </submittedName>
</protein>
<dbReference type="SUPFAM" id="SSF53474">
    <property type="entry name" value="alpha/beta-Hydrolases"/>
    <property type="match status" value="1"/>
</dbReference>
<accession>A0AB39PSK6</accession>
<organism evidence="1">
    <name type="scientific">Streptomyces sp. R28</name>
    <dbReference type="NCBI Taxonomy" id="3238628"/>
    <lineage>
        <taxon>Bacteria</taxon>
        <taxon>Bacillati</taxon>
        <taxon>Actinomycetota</taxon>
        <taxon>Actinomycetes</taxon>
        <taxon>Kitasatosporales</taxon>
        <taxon>Streptomycetaceae</taxon>
        <taxon>Streptomyces</taxon>
    </lineage>
</organism>
<name>A0AB39PSK6_9ACTN</name>
<dbReference type="AlphaFoldDB" id="A0AB39PSK6"/>
<evidence type="ECO:0000313" key="1">
    <source>
        <dbReference type="EMBL" id="XDQ32778.1"/>
    </source>
</evidence>
<dbReference type="Gene3D" id="3.40.50.1820">
    <property type="entry name" value="alpha/beta hydrolase"/>
    <property type="match status" value="1"/>
</dbReference>
<dbReference type="GO" id="GO:0016787">
    <property type="term" value="F:hydrolase activity"/>
    <property type="evidence" value="ECO:0007669"/>
    <property type="project" value="UniProtKB-KW"/>
</dbReference>
<dbReference type="RefSeq" id="WP_369167276.1">
    <property type="nucleotide sequence ID" value="NZ_CP163439.1"/>
</dbReference>
<sequence>MAVRLVFVHGIGGPRRVALEQERWTEALARGARAAGHSRAADDLVNGKLAEVSFAYYGDLFHSPGAQGGADAELEAPEAAILSGLLTDIVERRLALASDSQEQADLRQALADLRPEGSAAQGVGNVVRACVNAGTTLLDAGPWRRSGQWASSKLLIRDLGQVARYLARGRDSLDLLVRSVVADFVGAGPSVVVAHSLGSVVAYEVLHEFTSAVPLLVTLGSPLAMRAVVWPHLRPRPCRTPPGVASWLDCWDRDDVICARPLGEADIQANTAGVRPRGSRVDSDGLWVHSATKYLARGEVAGPVIEALQAASASS</sequence>
<dbReference type="EMBL" id="CP163439">
    <property type="protein sequence ID" value="XDQ32778.1"/>
    <property type="molecule type" value="Genomic_DNA"/>
</dbReference>
<keyword evidence="1" id="KW-0378">Hydrolase</keyword>
<gene>
    <name evidence="1" type="ORF">AB5J49_05160</name>
</gene>
<reference evidence="1" key="1">
    <citation type="submission" date="2024-07" db="EMBL/GenBank/DDBJ databases">
        <authorList>
            <person name="Yu S.T."/>
        </authorList>
    </citation>
    <scope>NUCLEOTIDE SEQUENCE</scope>
    <source>
        <strain evidence="1">R28</strain>
    </source>
</reference>
<proteinExistence type="predicted"/>
<dbReference type="InterPro" id="IPR029058">
    <property type="entry name" value="AB_hydrolase_fold"/>
</dbReference>